<protein>
    <submittedName>
        <fullName evidence="2">Uncharacterized protein</fullName>
    </submittedName>
</protein>
<reference evidence="2" key="1">
    <citation type="submission" date="2016-11" db="UniProtKB">
        <authorList>
            <consortium name="WormBaseParasite"/>
        </authorList>
    </citation>
    <scope>IDENTIFICATION</scope>
</reference>
<dbReference type="AlphaFoldDB" id="A0A1I7SZN4"/>
<accession>A0A1I7SZN4</accession>
<dbReference type="Proteomes" id="UP000095282">
    <property type="component" value="Unplaced"/>
</dbReference>
<sequence length="71" mass="7751">MLESTVFRSLKFIKSLFSPSEFYFHPVSSSSRTSSHTQFLLLLPLSILPIHSGGESIAVLADSPPTPLGFV</sequence>
<evidence type="ECO:0000313" key="1">
    <source>
        <dbReference type="Proteomes" id="UP000095282"/>
    </source>
</evidence>
<organism evidence="1 2">
    <name type="scientific">Caenorhabditis tropicalis</name>
    <dbReference type="NCBI Taxonomy" id="1561998"/>
    <lineage>
        <taxon>Eukaryota</taxon>
        <taxon>Metazoa</taxon>
        <taxon>Ecdysozoa</taxon>
        <taxon>Nematoda</taxon>
        <taxon>Chromadorea</taxon>
        <taxon>Rhabditida</taxon>
        <taxon>Rhabditina</taxon>
        <taxon>Rhabditomorpha</taxon>
        <taxon>Rhabditoidea</taxon>
        <taxon>Rhabditidae</taxon>
        <taxon>Peloderinae</taxon>
        <taxon>Caenorhabditis</taxon>
    </lineage>
</organism>
<keyword evidence="1" id="KW-1185">Reference proteome</keyword>
<evidence type="ECO:0000313" key="2">
    <source>
        <dbReference type="WBParaSite" id="Csp11.Scaffold410.g1037.t1"/>
    </source>
</evidence>
<name>A0A1I7SZN4_9PELO</name>
<dbReference type="WBParaSite" id="Csp11.Scaffold410.g1037.t1">
    <property type="protein sequence ID" value="Csp11.Scaffold410.g1037.t1"/>
    <property type="gene ID" value="Csp11.Scaffold410.g1037"/>
</dbReference>
<proteinExistence type="predicted"/>